<sequence>MKLNRLHTGVLIAFGLLQVGALAAAEPDAAASESALAAGEGIAYVHSVEKSRFGANGALRQDVQGPYLRTVGDKAVFMRDTVTGATLLVPNAYSAGPKSAALSAALPQYLTDNPEKHSMEVKAYLLAAGIPAKEVSATHVTTTMAGGGSVKAGIQPLESKLLWYTTHLERSLSGIPVEGSFAFAALDNRGQSISEGVYWPAIPAQVVRQAVALKHKLATEDGLRRFLGQAKSLKPDVARGEAGEVKIVHTGAGHHGAFEARAVYSLIVRSNALGKASIVRLDDAGVLLVMGDELTLVAAKTPLKQ</sequence>
<gene>
    <name evidence="2" type="ORF">FNU76_01850</name>
</gene>
<reference evidence="3" key="1">
    <citation type="submission" date="2019-07" db="EMBL/GenBank/DDBJ databases">
        <title>Chitinimonas sp. nov., isolated from Ny-Alesund, arctica soil.</title>
        <authorList>
            <person name="Xu Q."/>
            <person name="Peng F."/>
        </authorList>
    </citation>
    <scope>NUCLEOTIDE SEQUENCE [LARGE SCALE GENOMIC DNA]</scope>
    <source>
        <strain evidence="3">R3-44</strain>
    </source>
</reference>
<dbReference type="OrthoDB" id="9429698at2"/>
<organism evidence="2 3">
    <name type="scientific">Chitinimonas arctica</name>
    <dbReference type="NCBI Taxonomy" id="2594795"/>
    <lineage>
        <taxon>Bacteria</taxon>
        <taxon>Pseudomonadati</taxon>
        <taxon>Pseudomonadota</taxon>
        <taxon>Betaproteobacteria</taxon>
        <taxon>Neisseriales</taxon>
        <taxon>Chitinibacteraceae</taxon>
        <taxon>Chitinimonas</taxon>
    </lineage>
</organism>
<dbReference type="KEGG" id="cari:FNU76_01850"/>
<accession>A0A516SAL9</accession>
<evidence type="ECO:0000256" key="1">
    <source>
        <dbReference type="SAM" id="SignalP"/>
    </source>
</evidence>
<name>A0A516SAL9_9NEIS</name>
<keyword evidence="3" id="KW-1185">Reference proteome</keyword>
<proteinExistence type="predicted"/>
<dbReference type="EMBL" id="CP041730">
    <property type="protein sequence ID" value="QDQ25197.1"/>
    <property type="molecule type" value="Genomic_DNA"/>
</dbReference>
<feature type="chain" id="PRO_5021824496" evidence="1">
    <location>
        <begin position="24"/>
        <end position="305"/>
    </location>
</feature>
<keyword evidence="1" id="KW-0732">Signal</keyword>
<dbReference type="AlphaFoldDB" id="A0A516SAL9"/>
<dbReference type="RefSeq" id="WP_143856122.1">
    <property type="nucleotide sequence ID" value="NZ_CP041730.1"/>
</dbReference>
<feature type="signal peptide" evidence="1">
    <location>
        <begin position="1"/>
        <end position="23"/>
    </location>
</feature>
<evidence type="ECO:0000313" key="2">
    <source>
        <dbReference type="EMBL" id="QDQ25197.1"/>
    </source>
</evidence>
<evidence type="ECO:0000313" key="3">
    <source>
        <dbReference type="Proteomes" id="UP000317550"/>
    </source>
</evidence>
<dbReference type="Proteomes" id="UP000317550">
    <property type="component" value="Chromosome"/>
</dbReference>
<protein>
    <submittedName>
        <fullName evidence="2">Uncharacterized protein</fullName>
    </submittedName>
</protein>